<dbReference type="CDD" id="cd02661">
    <property type="entry name" value="Peptidase_C19E"/>
    <property type="match status" value="1"/>
</dbReference>
<dbReference type="PANTHER" id="PTHR24006">
    <property type="entry name" value="UBIQUITIN CARBOXYL-TERMINAL HYDROLASE"/>
    <property type="match status" value="1"/>
</dbReference>
<dbReference type="GO" id="GO:0004843">
    <property type="term" value="F:cysteine-type deubiquitinase activity"/>
    <property type="evidence" value="ECO:0007669"/>
    <property type="project" value="UniProtKB-UniRule"/>
</dbReference>
<evidence type="ECO:0000256" key="2">
    <source>
        <dbReference type="ARBA" id="ARBA00009085"/>
    </source>
</evidence>
<feature type="region of interest" description="Disordered" evidence="8">
    <location>
        <begin position="42"/>
        <end position="65"/>
    </location>
</feature>
<dbReference type="AlphaFoldDB" id="A0A9P8D2P4"/>
<feature type="compositionally biased region" description="Basic residues" evidence="8">
    <location>
        <begin position="789"/>
        <end position="800"/>
    </location>
</feature>
<keyword evidence="4 7" id="KW-0833">Ubl conjugation pathway</keyword>
<feature type="region of interest" description="Disordered" evidence="8">
    <location>
        <begin position="411"/>
        <end position="430"/>
    </location>
</feature>
<dbReference type="GO" id="GO:0016579">
    <property type="term" value="P:protein deubiquitination"/>
    <property type="evidence" value="ECO:0007669"/>
    <property type="project" value="InterPro"/>
</dbReference>
<evidence type="ECO:0000256" key="6">
    <source>
        <dbReference type="ARBA" id="ARBA00022807"/>
    </source>
</evidence>
<feature type="compositionally biased region" description="Low complexity" evidence="8">
    <location>
        <begin position="583"/>
        <end position="599"/>
    </location>
</feature>
<dbReference type="PROSITE" id="PS00973">
    <property type="entry name" value="USP_2"/>
    <property type="match status" value="1"/>
</dbReference>
<comment type="caution">
    <text evidence="10">The sequence shown here is derived from an EMBL/GenBank/DDBJ whole genome shotgun (WGS) entry which is preliminary data.</text>
</comment>
<dbReference type="InterPro" id="IPR018200">
    <property type="entry name" value="USP_CS"/>
</dbReference>
<feature type="region of interest" description="Disordered" evidence="8">
    <location>
        <begin position="582"/>
        <end position="665"/>
    </location>
</feature>
<proteinExistence type="inferred from homology"/>
<keyword evidence="5 7" id="KW-0378">Hydrolase</keyword>
<dbReference type="PROSITE" id="PS50235">
    <property type="entry name" value="USP_3"/>
    <property type="match status" value="1"/>
</dbReference>
<feature type="region of interest" description="Disordered" evidence="8">
    <location>
        <begin position="438"/>
        <end position="569"/>
    </location>
</feature>
<evidence type="ECO:0000256" key="3">
    <source>
        <dbReference type="ARBA" id="ARBA00022670"/>
    </source>
</evidence>
<feature type="region of interest" description="Disordered" evidence="8">
    <location>
        <begin position="740"/>
        <end position="808"/>
    </location>
</feature>
<dbReference type="PROSITE" id="PS00972">
    <property type="entry name" value="USP_1"/>
    <property type="match status" value="1"/>
</dbReference>
<dbReference type="GO" id="GO:0005634">
    <property type="term" value="C:nucleus"/>
    <property type="evidence" value="ECO:0007669"/>
    <property type="project" value="TreeGrafter"/>
</dbReference>
<dbReference type="Pfam" id="PF00443">
    <property type="entry name" value="UCH"/>
    <property type="match status" value="1"/>
</dbReference>
<dbReference type="EMBL" id="JAIFTL010000005">
    <property type="protein sequence ID" value="KAG9327381.1"/>
    <property type="molecule type" value="Genomic_DNA"/>
</dbReference>
<comment type="catalytic activity">
    <reaction evidence="1 7">
        <text>Thiol-dependent hydrolysis of ester, thioester, amide, peptide and isopeptide bonds formed by the C-terminal Gly of ubiquitin (a 76-residue protein attached to proteins as an intracellular targeting signal).</text>
        <dbReference type="EC" id="3.4.19.12"/>
    </reaction>
</comment>
<dbReference type="GO" id="GO:0005829">
    <property type="term" value="C:cytosol"/>
    <property type="evidence" value="ECO:0007669"/>
    <property type="project" value="TreeGrafter"/>
</dbReference>
<dbReference type="FunFam" id="3.90.70.10:FF:000119">
    <property type="entry name" value="Ubiquitin specific peptidase 36"/>
    <property type="match status" value="1"/>
</dbReference>
<evidence type="ECO:0000256" key="4">
    <source>
        <dbReference type="ARBA" id="ARBA00022786"/>
    </source>
</evidence>
<dbReference type="GO" id="GO:0006508">
    <property type="term" value="P:proteolysis"/>
    <property type="evidence" value="ECO:0007669"/>
    <property type="project" value="UniProtKB-KW"/>
</dbReference>
<feature type="compositionally biased region" description="Low complexity" evidence="8">
    <location>
        <begin position="50"/>
        <end position="65"/>
    </location>
</feature>
<name>A0A9P8D2P4_MORAP</name>
<reference evidence="10" key="1">
    <citation type="submission" date="2021-07" db="EMBL/GenBank/DDBJ databases">
        <title>Draft genome of Mortierella alpina, strain LL118, isolated from an aspen leaf litter sample.</title>
        <authorList>
            <person name="Yang S."/>
            <person name="Vinatzer B.A."/>
        </authorList>
    </citation>
    <scope>NUCLEOTIDE SEQUENCE</scope>
    <source>
        <strain evidence="10">LL118</strain>
    </source>
</reference>
<dbReference type="InterPro" id="IPR001394">
    <property type="entry name" value="Peptidase_C19_UCH"/>
</dbReference>
<dbReference type="EC" id="3.4.19.12" evidence="7"/>
<evidence type="ECO:0000256" key="5">
    <source>
        <dbReference type="ARBA" id="ARBA00022801"/>
    </source>
</evidence>
<dbReference type="InterPro" id="IPR050164">
    <property type="entry name" value="Peptidase_C19"/>
</dbReference>
<feature type="compositionally biased region" description="Basic and acidic residues" evidence="8">
    <location>
        <begin position="461"/>
        <end position="478"/>
    </location>
</feature>
<gene>
    <name evidence="10" type="ORF">KVV02_005957</name>
</gene>
<evidence type="ECO:0000259" key="9">
    <source>
        <dbReference type="PROSITE" id="PS50235"/>
    </source>
</evidence>
<dbReference type="Gene3D" id="3.90.70.10">
    <property type="entry name" value="Cysteine proteinases"/>
    <property type="match status" value="1"/>
</dbReference>
<keyword evidence="6 7" id="KW-0788">Thiol protease</keyword>
<feature type="compositionally biased region" description="Basic residues" evidence="8">
    <location>
        <begin position="497"/>
        <end position="507"/>
    </location>
</feature>
<feature type="compositionally biased region" description="Low complexity" evidence="8">
    <location>
        <begin position="524"/>
        <end position="558"/>
    </location>
</feature>
<sequence length="808" mass="89337">MVATTVDSRLLQKSNSAFHARRIQFKESTRLDLKQERLKKKYRPVNAPLNGAASNGAPSAASVSYSGNSAGTSSSTVTEDSNGFRLPAKTLFSKEKVQLAWPQPRPIGPGLNNLGNTCFLNSVLQCLTYTAPLANLLLSNRHSSSCKSGTFCMMCLMEKHVSRCFTHSMNDAITPKAIVGRLRNIGKQFRIGRQEDSHEFARHLIDALQKSCLAGYDSKLDNRIKETTAVHQIFGGYFQSQVKCLRCGHESNTFETYLDVSLDIRGAESVQRAFRDYTKPETLSKDNQYKCDKCKVLVDARKQMTIYEAPKVLSVHLKRFTFTGQKINRHVKFDTKLELNSVMSSNRKHPDLTYSLYAVLVHAGGSCHSGHYYCYVKSSNGIWYSMNDSHVSVVSLQTVLSQNAYMLFYSQDKKNPSSDNGTKETGSLKANGIKANGMINGIKSTSSSAMKRPRLDDDETGDRVDRLSVSRGEKRAKVGELVATNGTEELSKEERRRLRKERKKAKKLEKLNGTPKSAANDYDLATATSPASSASSSSTSLSSPSSSPSSSSKSLYASGNTPSKNASPLADLDDIFNMALTVSKSSTPKPMSISIPSKPNVDWTISDKVIKSPAAEELRQLEIKEQQSRQRRESSTAGTDDDRDAQGDKNGSEDETEQDGWTVKPRTVVQAIVVSHDEASASKREKLQALIQLETGKSSIAKDEILGEARHMLGSKVSTWEENNNELTRAREAVLKTLKPKHHRPDAYDVDYDRGKVKKVKTKSDGDGFGVGAKPSNKFQKEQDVRNLVKPKFKKHKKDSGKKLPNAL</sequence>
<comment type="similarity">
    <text evidence="2 7">Belongs to the peptidase C19 family.</text>
</comment>
<evidence type="ECO:0000256" key="1">
    <source>
        <dbReference type="ARBA" id="ARBA00000707"/>
    </source>
</evidence>
<feature type="compositionally biased region" description="Basic and acidic residues" evidence="8">
    <location>
        <begin position="608"/>
        <end position="634"/>
    </location>
</feature>
<evidence type="ECO:0000256" key="7">
    <source>
        <dbReference type="RuleBase" id="RU366025"/>
    </source>
</evidence>
<keyword evidence="3 7" id="KW-0645">Protease</keyword>
<accession>A0A9P8D2P4</accession>
<evidence type="ECO:0000313" key="11">
    <source>
        <dbReference type="Proteomes" id="UP000717515"/>
    </source>
</evidence>
<dbReference type="SUPFAM" id="SSF54001">
    <property type="entry name" value="Cysteine proteinases"/>
    <property type="match status" value="1"/>
</dbReference>
<dbReference type="PANTHER" id="PTHR24006:SF758">
    <property type="entry name" value="UBIQUITIN CARBOXYL-TERMINAL HYDROLASE 36"/>
    <property type="match status" value="1"/>
</dbReference>
<feature type="domain" description="USP" evidence="9">
    <location>
        <begin position="109"/>
        <end position="412"/>
    </location>
</feature>
<feature type="compositionally biased region" description="Basic and acidic residues" evidence="8">
    <location>
        <begin position="745"/>
        <end position="755"/>
    </location>
</feature>
<protein>
    <recommendedName>
        <fullName evidence="7">Ubiquitin carboxyl-terminal hydrolase</fullName>
        <ecNumber evidence="7">3.4.19.12</ecNumber>
    </recommendedName>
</protein>
<dbReference type="Proteomes" id="UP000717515">
    <property type="component" value="Unassembled WGS sequence"/>
</dbReference>
<dbReference type="InterPro" id="IPR038765">
    <property type="entry name" value="Papain-like_cys_pep_sf"/>
</dbReference>
<organism evidence="10 11">
    <name type="scientific">Mortierella alpina</name>
    <name type="common">Oleaginous fungus</name>
    <name type="synonym">Mortierella renispora</name>
    <dbReference type="NCBI Taxonomy" id="64518"/>
    <lineage>
        <taxon>Eukaryota</taxon>
        <taxon>Fungi</taxon>
        <taxon>Fungi incertae sedis</taxon>
        <taxon>Mucoromycota</taxon>
        <taxon>Mortierellomycotina</taxon>
        <taxon>Mortierellomycetes</taxon>
        <taxon>Mortierellales</taxon>
        <taxon>Mortierellaceae</taxon>
        <taxon>Mortierella</taxon>
    </lineage>
</organism>
<evidence type="ECO:0000313" key="10">
    <source>
        <dbReference type="EMBL" id="KAG9327381.1"/>
    </source>
</evidence>
<evidence type="ECO:0000256" key="8">
    <source>
        <dbReference type="SAM" id="MobiDB-lite"/>
    </source>
</evidence>
<dbReference type="InterPro" id="IPR028889">
    <property type="entry name" value="USP"/>
</dbReference>